<dbReference type="InterPro" id="IPR021130">
    <property type="entry name" value="PRib-ATP_PPHydrolase-like"/>
</dbReference>
<proteinExistence type="inferred from homology"/>
<evidence type="ECO:0000259" key="16">
    <source>
        <dbReference type="Pfam" id="PF01502"/>
    </source>
</evidence>
<comment type="caution">
    <text evidence="17">The sequence shown here is derived from an EMBL/GenBank/DDBJ whole genome shotgun (WGS) entry which is preliminary data.</text>
</comment>
<dbReference type="EC" id="3.6.1.31" evidence="15"/>
<dbReference type="Proteomes" id="UP000885690">
    <property type="component" value="Unassembled WGS sequence"/>
</dbReference>
<dbReference type="Gene3D" id="3.10.20.810">
    <property type="entry name" value="Phosphoribosyl-AMP cyclohydrolase"/>
    <property type="match status" value="1"/>
</dbReference>
<evidence type="ECO:0000256" key="11">
    <source>
        <dbReference type="ARBA" id="ARBA00022801"/>
    </source>
</evidence>
<comment type="pathway">
    <text evidence="4 15">Amino-acid biosynthesis; L-histidine biosynthesis; L-histidine from 5-phospho-alpha-D-ribose 1-diphosphate: step 3/9.</text>
</comment>
<dbReference type="GO" id="GO:0005524">
    <property type="term" value="F:ATP binding"/>
    <property type="evidence" value="ECO:0007669"/>
    <property type="project" value="UniProtKB-KW"/>
</dbReference>
<comment type="catalytic activity">
    <reaction evidence="2 15">
        <text>1-(5-phospho-beta-D-ribosyl)-ATP + H2O = 1-(5-phospho-beta-D-ribosyl)-5'-AMP + diphosphate + H(+)</text>
        <dbReference type="Rhea" id="RHEA:22828"/>
        <dbReference type="ChEBI" id="CHEBI:15377"/>
        <dbReference type="ChEBI" id="CHEBI:15378"/>
        <dbReference type="ChEBI" id="CHEBI:33019"/>
        <dbReference type="ChEBI" id="CHEBI:59457"/>
        <dbReference type="ChEBI" id="CHEBI:73183"/>
        <dbReference type="EC" id="3.6.1.31"/>
    </reaction>
</comment>
<dbReference type="GO" id="GO:0005737">
    <property type="term" value="C:cytoplasm"/>
    <property type="evidence" value="ECO:0007669"/>
    <property type="project" value="UniProtKB-SubCell"/>
</dbReference>
<evidence type="ECO:0000256" key="13">
    <source>
        <dbReference type="ARBA" id="ARBA00023102"/>
    </source>
</evidence>
<evidence type="ECO:0000256" key="8">
    <source>
        <dbReference type="ARBA" id="ARBA00022490"/>
    </source>
</evidence>
<evidence type="ECO:0000256" key="9">
    <source>
        <dbReference type="ARBA" id="ARBA00022605"/>
    </source>
</evidence>
<dbReference type="GO" id="GO:0004636">
    <property type="term" value="F:phosphoribosyl-ATP diphosphatase activity"/>
    <property type="evidence" value="ECO:0007669"/>
    <property type="project" value="UniProtKB-UniRule"/>
</dbReference>
<dbReference type="HAMAP" id="MF_01019">
    <property type="entry name" value="HisIE"/>
    <property type="match status" value="1"/>
</dbReference>
<evidence type="ECO:0000256" key="10">
    <source>
        <dbReference type="ARBA" id="ARBA00022741"/>
    </source>
</evidence>
<name>A0A7C0Y8U6_9BACT</name>
<dbReference type="EC" id="3.5.4.19" evidence="15"/>
<gene>
    <name evidence="15" type="primary">hisI</name>
    <name evidence="15" type="synonym">hisIE</name>
    <name evidence="17" type="ORF">ENF32_02155</name>
</gene>
<evidence type="ECO:0000256" key="6">
    <source>
        <dbReference type="ARBA" id="ARBA00007731"/>
    </source>
</evidence>
<feature type="region of interest" description="Phosphoribosyl-AMP cyclohydrolase" evidence="15">
    <location>
        <begin position="1"/>
        <end position="131"/>
    </location>
</feature>
<keyword evidence="10 15" id="KW-0547">Nucleotide-binding</keyword>
<dbReference type="HAMAP" id="MF_01021">
    <property type="entry name" value="HisI"/>
    <property type="match status" value="1"/>
</dbReference>
<dbReference type="SUPFAM" id="SSF101386">
    <property type="entry name" value="all-alpha NTP pyrophosphatases"/>
    <property type="match status" value="1"/>
</dbReference>
<dbReference type="InterPro" id="IPR026660">
    <property type="entry name" value="PRA-CH"/>
</dbReference>
<comment type="pathway">
    <text evidence="5 15">Amino-acid biosynthesis; L-histidine biosynthesis; L-histidine from 5-phospho-alpha-D-ribose 1-diphosphate: step 2/9.</text>
</comment>
<comment type="similarity">
    <text evidence="6 15">In the C-terminal section; belongs to the PRA-PH family.</text>
</comment>
<dbReference type="CDD" id="cd11534">
    <property type="entry name" value="NTP-PPase_HisIE_like"/>
    <property type="match status" value="1"/>
</dbReference>
<keyword evidence="8 15" id="KW-0963">Cytoplasm</keyword>
<evidence type="ECO:0000256" key="14">
    <source>
        <dbReference type="ARBA" id="ARBA00023268"/>
    </source>
</evidence>
<dbReference type="GO" id="GO:0004635">
    <property type="term" value="F:phosphoribosyl-AMP cyclohydrolase activity"/>
    <property type="evidence" value="ECO:0007669"/>
    <property type="project" value="UniProtKB-UniRule"/>
</dbReference>
<evidence type="ECO:0000256" key="2">
    <source>
        <dbReference type="ARBA" id="ARBA00001460"/>
    </source>
</evidence>
<feature type="domain" description="Phosphoribosyl-AMP cyclohydrolase" evidence="16">
    <location>
        <begin position="30"/>
        <end position="103"/>
    </location>
</feature>
<evidence type="ECO:0000256" key="12">
    <source>
        <dbReference type="ARBA" id="ARBA00022840"/>
    </source>
</evidence>
<dbReference type="AlphaFoldDB" id="A0A7C0Y8U6"/>
<keyword evidence="14 15" id="KW-0511">Multifunctional enzyme</keyword>
<dbReference type="Pfam" id="PF01502">
    <property type="entry name" value="PRA-CH"/>
    <property type="match status" value="1"/>
</dbReference>
<dbReference type="InterPro" id="IPR038019">
    <property type="entry name" value="PRib_AMP_CycHydrolase_sf"/>
</dbReference>
<dbReference type="PANTHER" id="PTHR42945">
    <property type="entry name" value="HISTIDINE BIOSYNTHESIS BIFUNCTIONAL PROTEIN"/>
    <property type="match status" value="1"/>
</dbReference>
<dbReference type="NCBIfam" id="NF002747">
    <property type="entry name" value="PRK02759.1"/>
    <property type="match status" value="1"/>
</dbReference>
<comment type="catalytic activity">
    <reaction evidence="1 15">
        <text>1-(5-phospho-beta-D-ribosyl)-5'-AMP + H2O = 1-(5-phospho-beta-D-ribosyl)-5-[(5-phospho-beta-D-ribosylamino)methylideneamino]imidazole-4-carboxamide</text>
        <dbReference type="Rhea" id="RHEA:20049"/>
        <dbReference type="ChEBI" id="CHEBI:15377"/>
        <dbReference type="ChEBI" id="CHEBI:58435"/>
        <dbReference type="ChEBI" id="CHEBI:59457"/>
        <dbReference type="EC" id="3.5.4.19"/>
    </reaction>
</comment>
<feature type="region of interest" description="Phosphoribosyl-ATP pyrophosphohydrolase" evidence="15">
    <location>
        <begin position="132"/>
        <end position="229"/>
    </location>
</feature>
<dbReference type="SUPFAM" id="SSF141734">
    <property type="entry name" value="HisI-like"/>
    <property type="match status" value="1"/>
</dbReference>
<dbReference type="Pfam" id="PF01503">
    <property type="entry name" value="PRA-PH"/>
    <property type="match status" value="1"/>
</dbReference>
<dbReference type="NCBIfam" id="NF001611">
    <property type="entry name" value="PRK00400.1-3"/>
    <property type="match status" value="1"/>
</dbReference>
<dbReference type="EMBL" id="DQWS01000082">
    <property type="protein sequence ID" value="HDD52857.1"/>
    <property type="molecule type" value="Genomic_DNA"/>
</dbReference>
<protein>
    <recommendedName>
        <fullName evidence="15">Histidine biosynthesis bifunctional protein HisIE</fullName>
    </recommendedName>
    <domain>
        <recommendedName>
            <fullName evidence="15">Phosphoribosyl-AMP cyclohydrolase</fullName>
            <shortName evidence="15">PRA-CH</shortName>
            <ecNumber evidence="15">3.5.4.19</ecNumber>
        </recommendedName>
    </domain>
    <domain>
        <recommendedName>
            <fullName evidence="15">Phosphoribosyl-ATP pyrophosphatase</fullName>
            <shortName evidence="15">PRA-PH</shortName>
            <ecNumber evidence="15">3.6.1.31</ecNumber>
        </recommendedName>
    </domain>
</protein>
<reference evidence="17" key="1">
    <citation type="journal article" date="2020" name="mSystems">
        <title>Genome- and Community-Level Interaction Insights into Carbon Utilization and Element Cycling Functions of Hydrothermarchaeota in Hydrothermal Sediment.</title>
        <authorList>
            <person name="Zhou Z."/>
            <person name="Liu Y."/>
            <person name="Xu W."/>
            <person name="Pan J."/>
            <person name="Luo Z.H."/>
            <person name="Li M."/>
        </authorList>
    </citation>
    <scope>NUCLEOTIDE SEQUENCE [LARGE SCALE GENOMIC DNA]</scope>
    <source>
        <strain evidence="17">HyVt-115</strain>
    </source>
</reference>
<dbReference type="InterPro" id="IPR023019">
    <property type="entry name" value="His_synth_HisIE"/>
</dbReference>
<comment type="similarity">
    <text evidence="7 15">In the N-terminal section; belongs to the PRA-CH family.</text>
</comment>
<dbReference type="UniPathway" id="UPA00031">
    <property type="reaction ID" value="UER00007"/>
</dbReference>
<evidence type="ECO:0000256" key="1">
    <source>
        <dbReference type="ARBA" id="ARBA00000024"/>
    </source>
</evidence>
<dbReference type="NCBIfam" id="TIGR03188">
    <property type="entry name" value="histidine_hisI"/>
    <property type="match status" value="1"/>
</dbReference>
<dbReference type="Gene3D" id="1.10.287.1080">
    <property type="entry name" value="MazG-like"/>
    <property type="match status" value="1"/>
</dbReference>
<dbReference type="InterPro" id="IPR002496">
    <property type="entry name" value="PRib_AMP_CycHydrolase_dom"/>
</dbReference>
<evidence type="ECO:0000256" key="3">
    <source>
        <dbReference type="ARBA" id="ARBA00004496"/>
    </source>
</evidence>
<keyword evidence="11 15" id="KW-0378">Hydrolase</keyword>
<comment type="subcellular location">
    <subcellularLocation>
        <location evidence="3 15">Cytoplasm</location>
    </subcellularLocation>
</comment>
<evidence type="ECO:0000256" key="5">
    <source>
        <dbReference type="ARBA" id="ARBA00005204"/>
    </source>
</evidence>
<dbReference type="PANTHER" id="PTHR42945:SF1">
    <property type="entry name" value="HISTIDINE BIOSYNTHESIS BIFUNCTIONAL PROTEIN HIS7"/>
    <property type="match status" value="1"/>
</dbReference>
<dbReference type="GO" id="GO:0000105">
    <property type="term" value="P:L-histidine biosynthetic process"/>
    <property type="evidence" value="ECO:0007669"/>
    <property type="project" value="UniProtKB-UniRule"/>
</dbReference>
<sequence>MEDILKEVKFDEKGLVPAIIQDVEDGEVLMVAYMNRLALEKTLETGYTHFWSRSRNRLWKKGEESGHVQRVEEIRIDCDSDTILVKVHQEGAACHMGHRSCFFRKLDEGGWREEGEKVFSPQDVYGEGCTILEHVYEVILDRKHHIDRQDSYVAFLFREGLDAILKKVGEEATEVVLACKDGDRERVICEVADLFFHTLVAMGYHSVPPADVYRELGRRFGKSGLKKEE</sequence>
<keyword evidence="12 15" id="KW-0067">ATP-binding</keyword>
<evidence type="ECO:0000256" key="15">
    <source>
        <dbReference type="HAMAP-Rule" id="MF_01019"/>
    </source>
</evidence>
<evidence type="ECO:0000313" key="17">
    <source>
        <dbReference type="EMBL" id="HDD52857.1"/>
    </source>
</evidence>
<dbReference type="FunFam" id="3.10.20.810:FF:000001">
    <property type="entry name" value="Histidine biosynthesis bifunctional protein HisIE"/>
    <property type="match status" value="1"/>
</dbReference>
<keyword evidence="13 15" id="KW-0368">Histidine biosynthesis</keyword>
<evidence type="ECO:0000256" key="7">
    <source>
        <dbReference type="ARBA" id="ARBA00008299"/>
    </source>
</evidence>
<accession>A0A7C0Y8U6</accession>
<dbReference type="NCBIfam" id="NF000768">
    <property type="entry name" value="PRK00051.1"/>
    <property type="match status" value="1"/>
</dbReference>
<dbReference type="InterPro" id="IPR008179">
    <property type="entry name" value="HisE"/>
</dbReference>
<evidence type="ECO:0000256" key="4">
    <source>
        <dbReference type="ARBA" id="ARBA00005169"/>
    </source>
</evidence>
<keyword evidence="9 15" id="KW-0028">Amino-acid biosynthesis</keyword>
<dbReference type="HAMAP" id="MF_01020">
    <property type="entry name" value="HisE"/>
    <property type="match status" value="1"/>
</dbReference>
<organism evidence="17">
    <name type="scientific">Thermosulfidibacter takaii</name>
    <dbReference type="NCBI Taxonomy" id="412593"/>
    <lineage>
        <taxon>Bacteria</taxon>
        <taxon>Pseudomonadati</taxon>
        <taxon>Thermosulfidibacterota</taxon>
        <taxon>Thermosulfidibacteria</taxon>
        <taxon>Thermosulfidibacterales</taxon>
        <taxon>Thermosulfidibacteraceae</taxon>
    </lineage>
</organism>